<keyword evidence="5" id="KW-0648">Protein biosynthesis</keyword>
<dbReference type="Gene3D" id="1.10.10.2770">
    <property type="match status" value="1"/>
</dbReference>
<keyword evidence="4" id="KW-0547">Nucleotide-binding</keyword>
<dbReference type="EMBL" id="CP000360">
    <property type="protein sequence ID" value="ABF43628.1"/>
    <property type="molecule type" value="Genomic_DNA"/>
</dbReference>
<evidence type="ECO:0000256" key="3">
    <source>
        <dbReference type="ARBA" id="ARBA00022490"/>
    </source>
</evidence>
<organism evidence="10 11">
    <name type="scientific">Koribacter versatilis (strain Ellin345)</name>
    <dbReference type="NCBI Taxonomy" id="204669"/>
    <lineage>
        <taxon>Bacteria</taxon>
        <taxon>Pseudomonadati</taxon>
        <taxon>Acidobacteriota</taxon>
        <taxon>Terriglobia</taxon>
        <taxon>Terriglobales</taxon>
        <taxon>Candidatus Korobacteraceae</taxon>
        <taxon>Candidatus Korobacter</taxon>
    </lineage>
</organism>
<evidence type="ECO:0000256" key="2">
    <source>
        <dbReference type="ARBA" id="ARBA00015953"/>
    </source>
</evidence>
<dbReference type="Pfam" id="PF00009">
    <property type="entry name" value="GTP_EFTU"/>
    <property type="match status" value="1"/>
</dbReference>
<dbReference type="AlphaFoldDB" id="Q1IHM2"/>
<dbReference type="GO" id="GO:0005829">
    <property type="term" value="C:cytosol"/>
    <property type="evidence" value="ECO:0007669"/>
    <property type="project" value="TreeGrafter"/>
</dbReference>
<dbReference type="STRING" id="204669.Acid345_4628"/>
<dbReference type="GO" id="GO:0003746">
    <property type="term" value="F:translation elongation factor activity"/>
    <property type="evidence" value="ECO:0007669"/>
    <property type="project" value="UniProtKB-KW"/>
</dbReference>
<accession>Q1IHM2</accession>
<dbReference type="Pfam" id="PF09107">
    <property type="entry name" value="WHD_3rd_SelB"/>
    <property type="match status" value="1"/>
</dbReference>
<dbReference type="InterPro" id="IPR031157">
    <property type="entry name" value="G_TR_CS"/>
</dbReference>
<evidence type="ECO:0000256" key="4">
    <source>
        <dbReference type="ARBA" id="ARBA00022741"/>
    </source>
</evidence>
<dbReference type="Gene3D" id="1.10.10.10">
    <property type="entry name" value="Winged helix-like DNA-binding domain superfamily/Winged helix DNA-binding domain"/>
    <property type="match status" value="1"/>
</dbReference>
<comment type="function">
    <text evidence="7">Translation factor necessary for the incorporation of selenocysteine into proteins. It probably replaces EF-Tu for the insertion of selenocysteine directed by the UGA codon. SelB binds GTP and GDP.</text>
</comment>
<dbReference type="PROSITE" id="PS00301">
    <property type="entry name" value="G_TR_1"/>
    <property type="match status" value="1"/>
</dbReference>
<dbReference type="InterPro" id="IPR000795">
    <property type="entry name" value="T_Tr_GTP-bd_dom"/>
</dbReference>
<feature type="domain" description="Tr-type G" evidence="9">
    <location>
        <begin position="1"/>
        <end position="176"/>
    </location>
</feature>
<dbReference type="SUPFAM" id="SSF46785">
    <property type="entry name" value="Winged helix' DNA-binding domain"/>
    <property type="match status" value="3"/>
</dbReference>
<dbReference type="InterPro" id="IPR005225">
    <property type="entry name" value="Small_GTP-bd"/>
</dbReference>
<dbReference type="InterPro" id="IPR009000">
    <property type="entry name" value="Transl_B-barrel_sf"/>
</dbReference>
<dbReference type="PANTHER" id="PTHR43721">
    <property type="entry name" value="ELONGATION FACTOR TU-RELATED"/>
    <property type="match status" value="1"/>
</dbReference>
<comment type="subcellular location">
    <subcellularLocation>
        <location evidence="1">Cytoplasm</location>
    </subcellularLocation>
</comment>
<dbReference type="SUPFAM" id="SSF50465">
    <property type="entry name" value="EF-Tu/eEF-1alpha/eIF2-gamma C-terminal domain"/>
    <property type="match status" value="1"/>
</dbReference>
<evidence type="ECO:0000256" key="1">
    <source>
        <dbReference type="ARBA" id="ARBA00004496"/>
    </source>
</evidence>
<dbReference type="CDD" id="cd15491">
    <property type="entry name" value="selB_III"/>
    <property type="match status" value="1"/>
</dbReference>
<dbReference type="EnsemblBacteria" id="ABF43628">
    <property type="protein sequence ID" value="ABF43628"/>
    <property type="gene ID" value="Acid345_4628"/>
</dbReference>
<dbReference type="eggNOG" id="COG3276">
    <property type="taxonomic scope" value="Bacteria"/>
</dbReference>
<dbReference type="OrthoDB" id="9804504at2"/>
<dbReference type="Gene3D" id="2.40.30.10">
    <property type="entry name" value="Translation factors"/>
    <property type="match status" value="1"/>
</dbReference>
<dbReference type="NCBIfam" id="TIGR00475">
    <property type="entry name" value="selB"/>
    <property type="match status" value="1"/>
</dbReference>
<dbReference type="Pfam" id="PF03144">
    <property type="entry name" value="GTP_EFTU_D2"/>
    <property type="match status" value="1"/>
</dbReference>
<dbReference type="Pfam" id="PF09106">
    <property type="entry name" value="WHD_2nd_SelB"/>
    <property type="match status" value="1"/>
</dbReference>
<dbReference type="Pfam" id="PF25461">
    <property type="entry name" value="Beta-barrel_SelB"/>
    <property type="match status" value="1"/>
</dbReference>
<dbReference type="CDD" id="cd04171">
    <property type="entry name" value="SelB"/>
    <property type="match status" value="1"/>
</dbReference>
<dbReference type="RefSeq" id="WP_011525425.1">
    <property type="nucleotide sequence ID" value="NC_008009.1"/>
</dbReference>
<evidence type="ECO:0000256" key="6">
    <source>
        <dbReference type="ARBA" id="ARBA00023134"/>
    </source>
</evidence>
<name>Q1IHM2_KORVE</name>
<dbReference type="InterPro" id="IPR027417">
    <property type="entry name" value="P-loop_NTPase"/>
</dbReference>
<evidence type="ECO:0000313" key="10">
    <source>
        <dbReference type="EMBL" id="ABF43628.1"/>
    </source>
</evidence>
<dbReference type="InterPro" id="IPR036390">
    <property type="entry name" value="WH_DNA-bd_sf"/>
</dbReference>
<dbReference type="CDD" id="cd03696">
    <property type="entry name" value="SelB_II"/>
    <property type="match status" value="1"/>
</dbReference>
<evidence type="ECO:0000259" key="9">
    <source>
        <dbReference type="PROSITE" id="PS51722"/>
    </source>
</evidence>
<keyword evidence="3" id="KW-0963">Cytoplasm</keyword>
<dbReference type="GO" id="GO:0003723">
    <property type="term" value="F:RNA binding"/>
    <property type="evidence" value="ECO:0007669"/>
    <property type="project" value="InterPro"/>
</dbReference>
<dbReference type="PANTHER" id="PTHR43721:SF22">
    <property type="entry name" value="ELONGATION FACTOR TU, MITOCHONDRIAL"/>
    <property type="match status" value="1"/>
</dbReference>
<reference evidence="10 11" key="1">
    <citation type="journal article" date="2009" name="Appl. Environ. Microbiol.">
        <title>Three genomes from the phylum Acidobacteria provide insight into the lifestyles of these microorganisms in soils.</title>
        <authorList>
            <person name="Ward N.L."/>
            <person name="Challacombe J.F."/>
            <person name="Janssen P.H."/>
            <person name="Henrissat B."/>
            <person name="Coutinho P.M."/>
            <person name="Wu M."/>
            <person name="Xie G."/>
            <person name="Haft D.H."/>
            <person name="Sait M."/>
            <person name="Badger J."/>
            <person name="Barabote R.D."/>
            <person name="Bradley B."/>
            <person name="Brettin T.S."/>
            <person name="Brinkac L.M."/>
            <person name="Bruce D."/>
            <person name="Creasy T."/>
            <person name="Daugherty S.C."/>
            <person name="Davidsen T.M."/>
            <person name="DeBoy R.T."/>
            <person name="Detter J.C."/>
            <person name="Dodson R.J."/>
            <person name="Durkin A.S."/>
            <person name="Ganapathy A."/>
            <person name="Gwinn-Giglio M."/>
            <person name="Han C.S."/>
            <person name="Khouri H."/>
            <person name="Kiss H."/>
            <person name="Kothari S.P."/>
            <person name="Madupu R."/>
            <person name="Nelson K.E."/>
            <person name="Nelson W.C."/>
            <person name="Paulsen I."/>
            <person name="Penn K."/>
            <person name="Ren Q."/>
            <person name="Rosovitz M.J."/>
            <person name="Selengut J.D."/>
            <person name="Shrivastava S."/>
            <person name="Sullivan S.A."/>
            <person name="Tapia R."/>
            <person name="Thompson L.S."/>
            <person name="Watkins K.L."/>
            <person name="Yang Q."/>
            <person name="Yu C."/>
            <person name="Zafar N."/>
            <person name="Zhou L."/>
            <person name="Kuske C.R."/>
        </authorList>
    </citation>
    <scope>NUCLEOTIDE SEQUENCE [LARGE SCALE GENOMIC DNA]</scope>
    <source>
        <strain evidence="10 11">Ellin345</strain>
    </source>
</reference>
<dbReference type="KEGG" id="aba:Acid345_4628"/>
<dbReference type="SUPFAM" id="SSF52540">
    <property type="entry name" value="P-loop containing nucleoside triphosphate hydrolases"/>
    <property type="match status" value="1"/>
</dbReference>
<evidence type="ECO:0000313" key="11">
    <source>
        <dbReference type="Proteomes" id="UP000002432"/>
    </source>
</evidence>
<proteinExistence type="predicted"/>
<dbReference type="InterPro" id="IPR057335">
    <property type="entry name" value="Beta-barrel_SelB"/>
</dbReference>
<dbReference type="GO" id="GO:0003924">
    <property type="term" value="F:GTPase activity"/>
    <property type="evidence" value="ECO:0007669"/>
    <property type="project" value="InterPro"/>
</dbReference>
<dbReference type="InterPro" id="IPR050055">
    <property type="entry name" value="EF-Tu_GTPase"/>
</dbReference>
<dbReference type="Gene3D" id="3.40.50.300">
    <property type="entry name" value="P-loop containing nucleotide triphosphate hydrolases"/>
    <property type="match status" value="1"/>
</dbReference>
<dbReference type="InterPro" id="IPR015191">
    <property type="entry name" value="SelB_WHD4"/>
</dbReference>
<keyword evidence="11" id="KW-1185">Reference proteome</keyword>
<sequence length="628" mass="68358">MKPVIVGTAGHIDHGKTALVRALTGIDTDRLAEEKRRGITIDIGFANLELAAASGEKLRIGFVDVPGHERFIRNMLAGVGGIDLVMLIISAEESIKPQTREHFDICRMLGIERGLTVLTKSDLVDEETLEVVKAEAREFVAGSFLEGSPVVAVSAKTGAGIAELKLELASVAVESRVKDAQAAMRLPIDRVFTMKGHGTVVTGTLISGTVKKEQEVEVHPREMKTRVRNVQVHGASAESAVAGQRTALNLANVAVEDLTRGMVLTEAGQFHPTRRVDVKLELLNGAPALKDRARVHFHAHTAETVAAVLLHEKKPKLESGTAYAQLRLAKPALLLPGDRFIVRQFSPLVTIGGGVVLDAEPLASPERLEFLRTLESGYAAEILKARVARRKSRGLTVAGAIAETGWMRGQFASRLKQLVEAKQVVQFGQHLLTSSVVSQLETGLVKHVNRFHDENRLVAGIGKETLRERVGAEPEIFAGVLERLVAAKKLIVSGEVVQAPGRGVAMKSDESESKKLIEDAFAKAGLQVPALKDVLAGVKLDHTRAQQVVTLLLRDRVLVKVSEELVFHQNALVDLRTRVVSAKSASPRIDVARFKELTGLTRKYAIPLLEWLDRERVTKRVGEERVIL</sequence>
<dbReference type="InterPro" id="IPR009001">
    <property type="entry name" value="Transl_elong_EF1A/Init_IF2_C"/>
</dbReference>
<dbReference type="InterPro" id="IPR015190">
    <property type="entry name" value="Elong_fac_SelB-wing-hlx_typ-2"/>
</dbReference>
<dbReference type="InterPro" id="IPR036388">
    <property type="entry name" value="WH-like_DNA-bd_sf"/>
</dbReference>
<protein>
    <recommendedName>
        <fullName evidence="2">Selenocysteine-specific elongation factor</fullName>
    </recommendedName>
    <alternativeName>
        <fullName evidence="8">SelB translation factor</fullName>
    </alternativeName>
</protein>
<dbReference type="PROSITE" id="PS51722">
    <property type="entry name" value="G_TR_2"/>
    <property type="match status" value="1"/>
</dbReference>
<dbReference type="HOGENOM" id="CLU_023030_3_0_0"/>
<keyword evidence="6" id="KW-0342">GTP-binding</keyword>
<keyword evidence="10" id="KW-0251">Elongation factor</keyword>
<evidence type="ECO:0000256" key="8">
    <source>
        <dbReference type="ARBA" id="ARBA00031615"/>
    </source>
</evidence>
<dbReference type="SUPFAM" id="SSF50447">
    <property type="entry name" value="Translation proteins"/>
    <property type="match status" value="1"/>
</dbReference>
<dbReference type="GO" id="GO:0005525">
    <property type="term" value="F:GTP binding"/>
    <property type="evidence" value="ECO:0007669"/>
    <property type="project" value="UniProtKB-KW"/>
</dbReference>
<dbReference type="InterPro" id="IPR004535">
    <property type="entry name" value="Transl_elong_SelB"/>
</dbReference>
<dbReference type="Proteomes" id="UP000002432">
    <property type="component" value="Chromosome"/>
</dbReference>
<evidence type="ECO:0000256" key="5">
    <source>
        <dbReference type="ARBA" id="ARBA00022917"/>
    </source>
</evidence>
<dbReference type="NCBIfam" id="TIGR00231">
    <property type="entry name" value="small_GTP"/>
    <property type="match status" value="1"/>
</dbReference>
<gene>
    <name evidence="10" type="ordered locus">Acid345_4628</name>
</gene>
<dbReference type="GO" id="GO:0001514">
    <property type="term" value="P:selenocysteine incorporation"/>
    <property type="evidence" value="ECO:0007669"/>
    <property type="project" value="InterPro"/>
</dbReference>
<evidence type="ECO:0000256" key="7">
    <source>
        <dbReference type="ARBA" id="ARBA00025526"/>
    </source>
</evidence>
<dbReference type="InterPro" id="IPR004161">
    <property type="entry name" value="EFTu-like_2"/>
</dbReference>